<proteinExistence type="predicted"/>
<reference evidence="1" key="1">
    <citation type="submission" date="2024-03" db="EMBL/GenBank/DDBJ databases">
        <title>Whole genome sequecning of epiphytes from Marcgravia umbellata leaves.</title>
        <authorList>
            <person name="Kumar G."/>
            <person name="Savka M.A."/>
        </authorList>
    </citation>
    <scope>NUCLEOTIDE SEQUENCE</scope>
    <source>
        <strain evidence="1">RIT_BL5</strain>
    </source>
</reference>
<sequence length="297" mass="33261">MTFKRLKHKRALWLFLLPGTLLYLFLFAYPTLSGLFYSFTDWDGVSDSYRMVGLDNYKDSFDSLVFRKTLLNNVKFMLSVVIVQTIVSLVLAMLLSRNTKTRVFLRALFFLPAILSSVSVGLIWSFVYDPTIGMLNLGLRGAGLDSLAQNWIGDRHIALYAIAAVQVWAHAGQMMIVFIAGLQAIPAELYESARIDGGSRWQLFRHITWPLLAPASAIVIAYTTIQSFKAFDLIFVMTDGGPNNATEILSTYIYHTAFGNYEFGLASAGSMIFLVVLAVLAVLTYLQFKALRTDRAM</sequence>
<evidence type="ECO:0000313" key="2">
    <source>
        <dbReference type="Proteomes" id="UP001380953"/>
    </source>
</evidence>
<dbReference type="Proteomes" id="UP001380953">
    <property type="component" value="Unassembled WGS sequence"/>
</dbReference>
<comment type="caution">
    <text evidence="1">The sequence shown here is derived from an EMBL/GenBank/DDBJ whole genome shotgun (WGS) entry which is preliminary data.</text>
</comment>
<evidence type="ECO:0000313" key="1">
    <source>
        <dbReference type="EMBL" id="MEJ8307406.1"/>
    </source>
</evidence>
<gene>
    <name evidence="1" type="ORF">WKI47_26170</name>
</gene>
<organism evidence="1 2">
    <name type="scientific">Saccharibacillus sacchari</name>
    <dbReference type="NCBI Taxonomy" id="456493"/>
    <lineage>
        <taxon>Bacteria</taxon>
        <taxon>Bacillati</taxon>
        <taxon>Bacillota</taxon>
        <taxon>Bacilli</taxon>
        <taxon>Bacillales</taxon>
        <taxon>Paenibacillaceae</taxon>
        <taxon>Saccharibacillus</taxon>
    </lineage>
</organism>
<protein>
    <submittedName>
        <fullName evidence="1">Sugar ABC transporter permease</fullName>
    </submittedName>
</protein>
<dbReference type="EMBL" id="JBBKAR010000068">
    <property type="protein sequence ID" value="MEJ8307406.1"/>
    <property type="molecule type" value="Genomic_DNA"/>
</dbReference>
<accession>A0ACC6PKD0</accession>
<keyword evidence="2" id="KW-1185">Reference proteome</keyword>
<name>A0ACC6PKD0_9BACL</name>